<dbReference type="PANTHER" id="PTHR12124">
    <property type="entry name" value="POLYMYOSITIS/SCLERODERMA AUTOANTIGEN-RELATED"/>
    <property type="match status" value="1"/>
</dbReference>
<gene>
    <name evidence="2" type="ORF">Goklo_020726</name>
</gene>
<dbReference type="Pfam" id="PF01612">
    <property type="entry name" value="DNA_pol_A_exo1"/>
    <property type="match status" value="1"/>
</dbReference>
<reference evidence="2 3" key="1">
    <citation type="journal article" date="2019" name="Genome Biol. Evol.">
        <title>Insights into the evolution of the New World diploid cottons (Gossypium, subgenus Houzingenia) based on genome sequencing.</title>
        <authorList>
            <person name="Grover C.E."/>
            <person name="Arick M.A. 2nd"/>
            <person name="Thrash A."/>
            <person name="Conover J.L."/>
            <person name="Sanders W.S."/>
            <person name="Peterson D.G."/>
            <person name="Frelichowski J.E."/>
            <person name="Scheffler J.A."/>
            <person name="Scheffler B.E."/>
            <person name="Wendel J.F."/>
        </authorList>
    </citation>
    <scope>NUCLEOTIDE SEQUENCE [LARGE SCALE GENOMIC DNA]</scope>
    <source>
        <strain evidence="2">57</strain>
        <tissue evidence="2">Leaf</tissue>
    </source>
</reference>
<dbReference type="GO" id="GO:0071051">
    <property type="term" value="P:poly(A)-dependent snoRNA 3'-end processing"/>
    <property type="evidence" value="ECO:0007669"/>
    <property type="project" value="TreeGrafter"/>
</dbReference>
<dbReference type="SUPFAM" id="SSF53098">
    <property type="entry name" value="Ribonuclease H-like"/>
    <property type="match status" value="1"/>
</dbReference>
<dbReference type="SUPFAM" id="SSF117281">
    <property type="entry name" value="Kelch motif"/>
    <property type="match status" value="1"/>
</dbReference>
<dbReference type="GO" id="GO:0071035">
    <property type="term" value="P:nuclear polyadenylation-dependent rRNA catabolic process"/>
    <property type="evidence" value="ECO:0007669"/>
    <property type="project" value="TreeGrafter"/>
</dbReference>
<proteinExistence type="predicted"/>
<dbReference type="GO" id="GO:0071040">
    <property type="term" value="P:nuclear polyadenylation-dependent antisense transcript catabolic process"/>
    <property type="evidence" value="ECO:0007669"/>
    <property type="project" value="TreeGrafter"/>
</dbReference>
<evidence type="ECO:0000313" key="3">
    <source>
        <dbReference type="Proteomes" id="UP000593573"/>
    </source>
</evidence>
<dbReference type="Gene3D" id="3.30.420.10">
    <property type="entry name" value="Ribonuclease H-like superfamily/Ribonuclease H"/>
    <property type="match status" value="1"/>
</dbReference>
<dbReference type="EMBL" id="JABFAB010000007">
    <property type="protein sequence ID" value="MBA0653565.1"/>
    <property type="molecule type" value="Genomic_DNA"/>
</dbReference>
<dbReference type="GO" id="GO:0000467">
    <property type="term" value="P:exonucleolytic trimming to generate mature 3'-end of 5.8S rRNA from tricistronic rRNA transcript (SSU-rRNA, 5.8S rRNA, LSU-rRNA)"/>
    <property type="evidence" value="ECO:0007669"/>
    <property type="project" value="InterPro"/>
</dbReference>
<sequence length="189" mass="21086">MKREVMHRENRDILWLQRDFGIHLCDLLDTGQASRVLKLERNNLKHILQHYFRVTVGYLDGAFDVELLVENLLGQPVGNQGSCGDKVVIFGGSGEGEIVSLNDFHVLDHRTMRWTSPTMRVHIPIPKDSDSAIAIGNKLVVTRLQYLAVEHKRMEAGPIHNLLGVEVCGKVDGAFNLGCKTPNPSPSPD</sequence>
<dbReference type="OrthoDB" id="996269at2759"/>
<dbReference type="GO" id="GO:0000175">
    <property type="term" value="F:3'-5'-RNA exonuclease activity"/>
    <property type="evidence" value="ECO:0007669"/>
    <property type="project" value="InterPro"/>
</dbReference>
<evidence type="ECO:0000259" key="1">
    <source>
        <dbReference type="Pfam" id="PF01612"/>
    </source>
</evidence>
<dbReference type="GO" id="GO:0005730">
    <property type="term" value="C:nucleolus"/>
    <property type="evidence" value="ECO:0007669"/>
    <property type="project" value="TreeGrafter"/>
</dbReference>
<organism evidence="2 3">
    <name type="scientific">Gossypium klotzschianum</name>
    <dbReference type="NCBI Taxonomy" id="34286"/>
    <lineage>
        <taxon>Eukaryota</taxon>
        <taxon>Viridiplantae</taxon>
        <taxon>Streptophyta</taxon>
        <taxon>Embryophyta</taxon>
        <taxon>Tracheophyta</taxon>
        <taxon>Spermatophyta</taxon>
        <taxon>Magnoliopsida</taxon>
        <taxon>eudicotyledons</taxon>
        <taxon>Gunneridae</taxon>
        <taxon>Pentapetalae</taxon>
        <taxon>rosids</taxon>
        <taxon>malvids</taxon>
        <taxon>Malvales</taxon>
        <taxon>Malvaceae</taxon>
        <taxon>Malvoideae</taxon>
        <taxon>Gossypium</taxon>
    </lineage>
</organism>
<dbReference type="AlphaFoldDB" id="A0A7J8USS3"/>
<dbReference type="InterPro" id="IPR036397">
    <property type="entry name" value="RNaseH_sf"/>
</dbReference>
<dbReference type="Proteomes" id="UP000593573">
    <property type="component" value="Unassembled WGS sequence"/>
</dbReference>
<feature type="domain" description="3'-5' exonuclease" evidence="1">
    <location>
        <begin position="5"/>
        <end position="56"/>
    </location>
</feature>
<dbReference type="InterPro" id="IPR002562">
    <property type="entry name" value="3'-5'_exonuclease_dom"/>
</dbReference>
<protein>
    <recommendedName>
        <fullName evidence="1">3'-5' exonuclease domain-containing protein</fullName>
    </recommendedName>
</protein>
<dbReference type="InterPro" id="IPR015915">
    <property type="entry name" value="Kelch-typ_b-propeller"/>
</dbReference>
<dbReference type="GO" id="GO:0071037">
    <property type="term" value="P:nuclear polyadenylation-dependent snRNA catabolic process"/>
    <property type="evidence" value="ECO:0007669"/>
    <property type="project" value="TreeGrafter"/>
</dbReference>
<accession>A0A7J8USS3</accession>
<dbReference type="Gene3D" id="2.120.10.80">
    <property type="entry name" value="Kelch-type beta propeller"/>
    <property type="match status" value="1"/>
</dbReference>
<dbReference type="PANTHER" id="PTHR12124:SF47">
    <property type="entry name" value="EXOSOME COMPONENT 10"/>
    <property type="match status" value="1"/>
</dbReference>
<evidence type="ECO:0000313" key="2">
    <source>
        <dbReference type="EMBL" id="MBA0653565.1"/>
    </source>
</evidence>
<comment type="caution">
    <text evidence="2">The sequence shown here is derived from an EMBL/GenBank/DDBJ whole genome shotgun (WGS) entry which is preliminary data.</text>
</comment>
<dbReference type="InterPro" id="IPR045092">
    <property type="entry name" value="Rrp6-like"/>
</dbReference>
<name>A0A7J8USS3_9ROSI</name>
<dbReference type="InterPro" id="IPR012337">
    <property type="entry name" value="RNaseH-like_sf"/>
</dbReference>
<dbReference type="GO" id="GO:0071036">
    <property type="term" value="P:nuclear polyadenylation-dependent snoRNA catabolic process"/>
    <property type="evidence" value="ECO:0007669"/>
    <property type="project" value="TreeGrafter"/>
</dbReference>
<dbReference type="GO" id="GO:0003727">
    <property type="term" value="F:single-stranded RNA binding"/>
    <property type="evidence" value="ECO:0007669"/>
    <property type="project" value="TreeGrafter"/>
</dbReference>
<keyword evidence="3" id="KW-1185">Reference proteome</keyword>
<dbReference type="GO" id="GO:0000176">
    <property type="term" value="C:nuclear exosome (RNase complex)"/>
    <property type="evidence" value="ECO:0007669"/>
    <property type="project" value="TreeGrafter"/>
</dbReference>
<dbReference type="GO" id="GO:0071044">
    <property type="term" value="P:histone mRNA catabolic process"/>
    <property type="evidence" value="ECO:0007669"/>
    <property type="project" value="TreeGrafter"/>
</dbReference>
<dbReference type="GO" id="GO:0071039">
    <property type="term" value="P:nuclear polyadenylation-dependent CUT catabolic process"/>
    <property type="evidence" value="ECO:0007669"/>
    <property type="project" value="TreeGrafter"/>
</dbReference>
<dbReference type="GO" id="GO:0071038">
    <property type="term" value="P:TRAMP-dependent tRNA surveillance pathway"/>
    <property type="evidence" value="ECO:0007669"/>
    <property type="project" value="TreeGrafter"/>
</dbReference>